<protein>
    <submittedName>
        <fullName evidence="2">Uncharacterized protein</fullName>
    </submittedName>
</protein>
<dbReference type="EMBL" id="SJPN01000001">
    <property type="protein sequence ID" value="TWU08164.1"/>
    <property type="molecule type" value="Genomic_DNA"/>
</dbReference>
<dbReference type="AlphaFoldDB" id="A0A5C6BCG1"/>
<comment type="caution">
    <text evidence="2">The sequence shown here is derived from an EMBL/GenBank/DDBJ whole genome shotgun (WGS) entry which is preliminary data.</text>
</comment>
<evidence type="ECO:0000313" key="2">
    <source>
        <dbReference type="EMBL" id="TWU08164.1"/>
    </source>
</evidence>
<sequence>MPPIQKPESFPSEEMVRGEGRSSQMKYRFPSYKVACCGQFRKEALTAQS</sequence>
<reference evidence="2 3" key="1">
    <citation type="submission" date="2019-02" db="EMBL/GenBank/DDBJ databases">
        <title>Deep-cultivation of Planctomycetes and their phenomic and genomic characterization uncovers novel biology.</title>
        <authorList>
            <person name="Wiegand S."/>
            <person name="Jogler M."/>
            <person name="Boedeker C."/>
            <person name="Pinto D."/>
            <person name="Vollmers J."/>
            <person name="Rivas-Marin E."/>
            <person name="Kohn T."/>
            <person name="Peeters S.H."/>
            <person name="Heuer A."/>
            <person name="Rast P."/>
            <person name="Oberbeckmann S."/>
            <person name="Bunk B."/>
            <person name="Jeske O."/>
            <person name="Meyerdierks A."/>
            <person name="Storesund J.E."/>
            <person name="Kallscheuer N."/>
            <person name="Luecker S."/>
            <person name="Lage O.M."/>
            <person name="Pohl T."/>
            <person name="Merkel B.J."/>
            <person name="Hornburger P."/>
            <person name="Mueller R.-W."/>
            <person name="Bruemmer F."/>
            <person name="Labrenz M."/>
            <person name="Spormann A.M."/>
            <person name="Op Den Camp H."/>
            <person name="Overmann J."/>
            <person name="Amann R."/>
            <person name="Jetten M.S.M."/>
            <person name="Mascher T."/>
            <person name="Medema M.H."/>
            <person name="Devos D.P."/>
            <person name="Kaster A.-K."/>
            <person name="Ovreas L."/>
            <person name="Rohde M."/>
            <person name="Galperin M.Y."/>
            <person name="Jogler C."/>
        </authorList>
    </citation>
    <scope>NUCLEOTIDE SEQUENCE [LARGE SCALE GENOMIC DNA]</scope>
    <source>
        <strain evidence="2 3">Pla52n</strain>
    </source>
</reference>
<keyword evidence="3" id="KW-1185">Reference proteome</keyword>
<evidence type="ECO:0000256" key="1">
    <source>
        <dbReference type="SAM" id="MobiDB-lite"/>
    </source>
</evidence>
<organism evidence="2 3">
    <name type="scientific">Stieleria varia</name>
    <dbReference type="NCBI Taxonomy" id="2528005"/>
    <lineage>
        <taxon>Bacteria</taxon>
        <taxon>Pseudomonadati</taxon>
        <taxon>Planctomycetota</taxon>
        <taxon>Planctomycetia</taxon>
        <taxon>Pirellulales</taxon>
        <taxon>Pirellulaceae</taxon>
        <taxon>Stieleria</taxon>
    </lineage>
</organism>
<name>A0A5C6BCG1_9BACT</name>
<evidence type="ECO:0000313" key="3">
    <source>
        <dbReference type="Proteomes" id="UP000320176"/>
    </source>
</evidence>
<proteinExistence type="predicted"/>
<feature type="region of interest" description="Disordered" evidence="1">
    <location>
        <begin position="1"/>
        <end position="24"/>
    </location>
</feature>
<accession>A0A5C6BCG1</accession>
<dbReference type="Proteomes" id="UP000320176">
    <property type="component" value="Unassembled WGS sequence"/>
</dbReference>
<gene>
    <name evidence="2" type="ORF">Pla52n_07460</name>
</gene>